<accession>A0A6J4PND1</accession>
<dbReference type="GO" id="GO:0000103">
    <property type="term" value="P:sulfate assimilation"/>
    <property type="evidence" value="ECO:0007669"/>
    <property type="project" value="TreeGrafter"/>
</dbReference>
<keyword evidence="2" id="KW-0813">Transport</keyword>
<keyword evidence="3" id="KW-1003">Cell membrane</keyword>
<evidence type="ECO:0000256" key="4">
    <source>
        <dbReference type="ARBA" id="ARBA00022519"/>
    </source>
</evidence>
<dbReference type="EMBL" id="CADCUO010000216">
    <property type="protein sequence ID" value="CAA9415041.1"/>
    <property type="molecule type" value="Genomic_DNA"/>
</dbReference>
<dbReference type="PANTHER" id="PTHR37468">
    <property type="entry name" value="SULFATE TRANSPORTER CYSZ"/>
    <property type="match status" value="1"/>
</dbReference>
<dbReference type="Pfam" id="PF07264">
    <property type="entry name" value="EI24"/>
    <property type="match status" value="1"/>
</dbReference>
<dbReference type="GO" id="GO:0019344">
    <property type="term" value="P:cysteine biosynthetic process"/>
    <property type="evidence" value="ECO:0007669"/>
    <property type="project" value="TreeGrafter"/>
</dbReference>
<keyword evidence="7 10" id="KW-1133">Transmembrane helix</keyword>
<comment type="subcellular location">
    <subcellularLocation>
        <location evidence="1">Membrane</location>
        <topology evidence="1">Multi-pass membrane protein</topology>
    </subcellularLocation>
</comment>
<keyword evidence="9 10" id="KW-0472">Membrane</keyword>
<dbReference type="GO" id="GO:0005886">
    <property type="term" value="C:plasma membrane"/>
    <property type="evidence" value="ECO:0007669"/>
    <property type="project" value="TreeGrafter"/>
</dbReference>
<dbReference type="InterPro" id="IPR050480">
    <property type="entry name" value="CysZ-like"/>
</dbReference>
<keyword evidence="4" id="KW-0997">Cell inner membrane</keyword>
<keyword evidence="8" id="KW-0764">Sulfate transport</keyword>
<organism evidence="11">
    <name type="scientific">uncultured Propionibacteriaceae bacterium</name>
    <dbReference type="NCBI Taxonomy" id="257457"/>
    <lineage>
        <taxon>Bacteria</taxon>
        <taxon>Bacillati</taxon>
        <taxon>Actinomycetota</taxon>
        <taxon>Actinomycetes</taxon>
        <taxon>Propionibacteriales</taxon>
        <taxon>Propionibacteriaceae</taxon>
        <taxon>environmental samples</taxon>
    </lineage>
</organism>
<feature type="transmembrane region" description="Helical" evidence="10">
    <location>
        <begin position="44"/>
        <end position="70"/>
    </location>
</feature>
<sequence length="275" mass="29325">MIQDPRRIAAVRYGRTVATTVSEFISGVGLLGRGLRLIVARPRLFLLGVIPPLITSVLFVLILILLFSVLDETVVSLTPFADRWSDSVATVVRVLIGLALLAGAILVMVVSFTALTLAVGSPLYDKISESVERELGSAPKPYDEPVTSGAIRSVRQSLSLIVVSALVAGVLFFVGFVPVLGQTVVPVLAVCFGGWMLAIELVGSAFDRRGLLRISDRRAAMRRRRPRVLGLAIPTFLLLSVPFAGAVVFPIATAAGTILARDLLANQTAQPTTQV</sequence>
<name>A0A6J4PND1_9ACTN</name>
<evidence type="ECO:0000256" key="10">
    <source>
        <dbReference type="SAM" id="Phobius"/>
    </source>
</evidence>
<feature type="transmembrane region" description="Helical" evidence="10">
    <location>
        <begin position="90"/>
        <end position="119"/>
    </location>
</feature>
<protein>
    <recommendedName>
        <fullName evidence="12">CysZ protein</fullName>
    </recommendedName>
</protein>
<evidence type="ECO:0000256" key="6">
    <source>
        <dbReference type="ARBA" id="ARBA00022692"/>
    </source>
</evidence>
<evidence type="ECO:0000256" key="1">
    <source>
        <dbReference type="ARBA" id="ARBA00004141"/>
    </source>
</evidence>
<feature type="transmembrane region" description="Helical" evidence="10">
    <location>
        <begin position="158"/>
        <end position="181"/>
    </location>
</feature>
<keyword evidence="5" id="KW-0028">Amino-acid biosynthesis</keyword>
<evidence type="ECO:0000256" key="5">
    <source>
        <dbReference type="ARBA" id="ARBA00022605"/>
    </source>
</evidence>
<evidence type="ECO:0000256" key="9">
    <source>
        <dbReference type="ARBA" id="ARBA00023136"/>
    </source>
</evidence>
<dbReference type="AlphaFoldDB" id="A0A6J4PND1"/>
<evidence type="ECO:0008006" key="12">
    <source>
        <dbReference type="Google" id="ProtNLM"/>
    </source>
</evidence>
<evidence type="ECO:0000313" key="11">
    <source>
        <dbReference type="EMBL" id="CAA9415041.1"/>
    </source>
</evidence>
<feature type="transmembrane region" description="Helical" evidence="10">
    <location>
        <begin position="228"/>
        <end position="252"/>
    </location>
</feature>
<reference evidence="11" key="1">
    <citation type="submission" date="2020-02" db="EMBL/GenBank/DDBJ databases">
        <authorList>
            <person name="Meier V. D."/>
        </authorList>
    </citation>
    <scope>NUCLEOTIDE SEQUENCE</scope>
    <source>
        <strain evidence="11">AVDCRST_MAG75</strain>
    </source>
</reference>
<evidence type="ECO:0000256" key="2">
    <source>
        <dbReference type="ARBA" id="ARBA00022448"/>
    </source>
</evidence>
<gene>
    <name evidence="11" type="ORF">AVDCRST_MAG75-3039</name>
</gene>
<feature type="transmembrane region" description="Helical" evidence="10">
    <location>
        <begin position="187"/>
        <end position="207"/>
    </location>
</feature>
<keyword evidence="6 10" id="KW-0812">Transmembrane</keyword>
<dbReference type="GO" id="GO:0009675">
    <property type="term" value="F:high-affinity sulfate:proton symporter activity"/>
    <property type="evidence" value="ECO:0007669"/>
    <property type="project" value="TreeGrafter"/>
</dbReference>
<dbReference type="PANTHER" id="PTHR37468:SF1">
    <property type="entry name" value="SULFATE TRANSPORTER CYSZ"/>
    <property type="match status" value="1"/>
</dbReference>
<dbReference type="InterPro" id="IPR059112">
    <property type="entry name" value="CysZ/EI24"/>
</dbReference>
<proteinExistence type="predicted"/>
<evidence type="ECO:0000256" key="7">
    <source>
        <dbReference type="ARBA" id="ARBA00022989"/>
    </source>
</evidence>
<evidence type="ECO:0000256" key="8">
    <source>
        <dbReference type="ARBA" id="ARBA00023032"/>
    </source>
</evidence>
<evidence type="ECO:0000256" key="3">
    <source>
        <dbReference type="ARBA" id="ARBA00022475"/>
    </source>
</evidence>